<comment type="caution">
    <text evidence="2">The sequence shown here is derived from an EMBL/GenBank/DDBJ whole genome shotgun (WGS) entry which is preliminary data.</text>
</comment>
<name>A0A645FKX5_9ZZZZ</name>
<proteinExistence type="predicted"/>
<keyword evidence="1" id="KW-1133">Transmembrane helix</keyword>
<protein>
    <submittedName>
        <fullName evidence="2">Uncharacterized protein</fullName>
    </submittedName>
</protein>
<feature type="transmembrane region" description="Helical" evidence="1">
    <location>
        <begin position="59"/>
        <end position="85"/>
    </location>
</feature>
<reference evidence="2" key="1">
    <citation type="submission" date="2019-08" db="EMBL/GenBank/DDBJ databases">
        <authorList>
            <person name="Kucharzyk K."/>
            <person name="Murdoch R.W."/>
            <person name="Higgins S."/>
            <person name="Loffler F."/>
        </authorList>
    </citation>
    <scope>NUCLEOTIDE SEQUENCE</scope>
</reference>
<keyword evidence="1" id="KW-0812">Transmembrane</keyword>
<dbReference type="EMBL" id="VSSQ01060811">
    <property type="protein sequence ID" value="MPN14212.1"/>
    <property type="molecule type" value="Genomic_DNA"/>
</dbReference>
<keyword evidence="1" id="KW-0472">Membrane</keyword>
<gene>
    <name evidence="2" type="ORF">SDC9_161538</name>
</gene>
<dbReference type="AlphaFoldDB" id="A0A645FKX5"/>
<organism evidence="2">
    <name type="scientific">bioreactor metagenome</name>
    <dbReference type="NCBI Taxonomy" id="1076179"/>
    <lineage>
        <taxon>unclassified sequences</taxon>
        <taxon>metagenomes</taxon>
        <taxon>ecological metagenomes</taxon>
    </lineage>
</organism>
<sequence length="129" mass="13248">MLVIITSVLSATTASLVVLSVLVPSVAFSSTPVSSMNAARVPLPSSRETTEMGLLVSKGLVGAAVGVAAVVAVVVAAVVGAVVALEPAEQPASIPNESTATSSMEIIFFMMILQIIFYIFLITVKQINN</sequence>
<evidence type="ECO:0000313" key="2">
    <source>
        <dbReference type="EMBL" id="MPN14212.1"/>
    </source>
</evidence>
<feature type="transmembrane region" description="Helical" evidence="1">
    <location>
        <begin position="106"/>
        <end position="124"/>
    </location>
</feature>
<evidence type="ECO:0000256" key="1">
    <source>
        <dbReference type="SAM" id="Phobius"/>
    </source>
</evidence>
<accession>A0A645FKX5</accession>